<dbReference type="Proteomes" id="UP000198287">
    <property type="component" value="Unassembled WGS sequence"/>
</dbReference>
<feature type="transmembrane region" description="Helical" evidence="1">
    <location>
        <begin position="244"/>
        <end position="262"/>
    </location>
</feature>
<keyword evidence="1" id="KW-0472">Membrane</keyword>
<evidence type="ECO:0000256" key="1">
    <source>
        <dbReference type="SAM" id="Phobius"/>
    </source>
</evidence>
<protein>
    <submittedName>
        <fullName evidence="2">Uncharacterized protein</fullName>
    </submittedName>
</protein>
<feature type="transmembrane region" description="Helical" evidence="1">
    <location>
        <begin position="148"/>
        <end position="174"/>
    </location>
</feature>
<dbReference type="EMBL" id="LNIX01000038">
    <property type="protein sequence ID" value="OXA39611.1"/>
    <property type="molecule type" value="Genomic_DNA"/>
</dbReference>
<feature type="transmembrane region" description="Helical" evidence="1">
    <location>
        <begin position="80"/>
        <end position="102"/>
    </location>
</feature>
<gene>
    <name evidence="2" type="ORF">Fcan01_25763</name>
</gene>
<evidence type="ECO:0000313" key="2">
    <source>
        <dbReference type="EMBL" id="OXA39611.1"/>
    </source>
</evidence>
<keyword evidence="3" id="KW-1185">Reference proteome</keyword>
<name>A0A226D4N4_FOLCA</name>
<proteinExistence type="predicted"/>
<feature type="transmembrane region" description="Helical" evidence="1">
    <location>
        <begin position="204"/>
        <end position="223"/>
    </location>
</feature>
<comment type="caution">
    <text evidence="2">The sequence shown here is derived from an EMBL/GenBank/DDBJ whole genome shotgun (WGS) entry which is preliminary data.</text>
</comment>
<reference evidence="2 3" key="1">
    <citation type="submission" date="2015-12" db="EMBL/GenBank/DDBJ databases">
        <title>The genome of Folsomia candida.</title>
        <authorList>
            <person name="Faddeeva A."/>
            <person name="Derks M.F."/>
            <person name="Anvar Y."/>
            <person name="Smit S."/>
            <person name="Van Straalen N."/>
            <person name="Roelofs D."/>
        </authorList>
    </citation>
    <scope>NUCLEOTIDE SEQUENCE [LARGE SCALE GENOMIC DNA]</scope>
    <source>
        <strain evidence="2 3">VU population</strain>
        <tissue evidence="2">Whole body</tissue>
    </source>
</reference>
<sequence>MAITSLMWKSLDTWVKVYPRHLGIYPVGWDSSSRTAICHKTWKNLIPFFITMASSLFTGLASVVVLLSQIFGPADYPFEVIFISTLSLTSVGSIITLNAVVFQHADNIASSFNGIVKLATKLEGSPPHKTSHFDIVGIMLNVHVASHVLLPLIVGPCCLYLQLDPVICIQIYLINEANWRPMFNLAAIPLRLSVLGTSYEMARMFSWLICFMTLAFHLLINCVTYLKKRSIRITFWGGLTIDEYFARFSAFEIAITSSYIFINPMIALVMFVRFLGTVLCNFVALKNVSRHPFPSLCDFSHIWRTTPDHCNDHDAASGRNF</sequence>
<evidence type="ECO:0000313" key="3">
    <source>
        <dbReference type="Proteomes" id="UP000198287"/>
    </source>
</evidence>
<feature type="transmembrane region" description="Helical" evidence="1">
    <location>
        <begin position="45"/>
        <end position="68"/>
    </location>
</feature>
<dbReference type="AlphaFoldDB" id="A0A226D4N4"/>
<keyword evidence="1" id="KW-1133">Transmembrane helix</keyword>
<keyword evidence="1" id="KW-0812">Transmembrane</keyword>
<organism evidence="2 3">
    <name type="scientific">Folsomia candida</name>
    <name type="common">Springtail</name>
    <dbReference type="NCBI Taxonomy" id="158441"/>
    <lineage>
        <taxon>Eukaryota</taxon>
        <taxon>Metazoa</taxon>
        <taxon>Ecdysozoa</taxon>
        <taxon>Arthropoda</taxon>
        <taxon>Hexapoda</taxon>
        <taxon>Collembola</taxon>
        <taxon>Entomobryomorpha</taxon>
        <taxon>Isotomoidea</taxon>
        <taxon>Isotomidae</taxon>
        <taxon>Proisotominae</taxon>
        <taxon>Folsomia</taxon>
    </lineage>
</organism>
<accession>A0A226D4N4</accession>